<gene>
    <name evidence="1" type="ORF">HPB50_007034</name>
</gene>
<evidence type="ECO:0000313" key="1">
    <source>
        <dbReference type="EMBL" id="KAH6938115.1"/>
    </source>
</evidence>
<accession>A0ACB7SU32</accession>
<organism evidence="1 2">
    <name type="scientific">Hyalomma asiaticum</name>
    <name type="common">Tick</name>
    <dbReference type="NCBI Taxonomy" id="266040"/>
    <lineage>
        <taxon>Eukaryota</taxon>
        <taxon>Metazoa</taxon>
        <taxon>Ecdysozoa</taxon>
        <taxon>Arthropoda</taxon>
        <taxon>Chelicerata</taxon>
        <taxon>Arachnida</taxon>
        <taxon>Acari</taxon>
        <taxon>Parasitiformes</taxon>
        <taxon>Ixodida</taxon>
        <taxon>Ixodoidea</taxon>
        <taxon>Ixodidae</taxon>
        <taxon>Hyalomminae</taxon>
        <taxon>Hyalomma</taxon>
    </lineage>
</organism>
<reference evidence="1" key="1">
    <citation type="submission" date="2020-05" db="EMBL/GenBank/DDBJ databases">
        <title>Large-scale comparative analyses of tick genomes elucidate their genetic diversity and vector capacities.</title>
        <authorList>
            <person name="Jia N."/>
            <person name="Wang J."/>
            <person name="Shi W."/>
            <person name="Du L."/>
            <person name="Sun Y."/>
            <person name="Zhan W."/>
            <person name="Jiang J."/>
            <person name="Wang Q."/>
            <person name="Zhang B."/>
            <person name="Ji P."/>
            <person name="Sakyi L.B."/>
            <person name="Cui X."/>
            <person name="Yuan T."/>
            <person name="Jiang B."/>
            <person name="Yang W."/>
            <person name="Lam T.T.-Y."/>
            <person name="Chang Q."/>
            <person name="Ding S."/>
            <person name="Wang X."/>
            <person name="Zhu J."/>
            <person name="Ruan X."/>
            <person name="Zhao L."/>
            <person name="Wei J."/>
            <person name="Que T."/>
            <person name="Du C."/>
            <person name="Cheng J."/>
            <person name="Dai P."/>
            <person name="Han X."/>
            <person name="Huang E."/>
            <person name="Gao Y."/>
            <person name="Liu J."/>
            <person name="Shao H."/>
            <person name="Ye R."/>
            <person name="Li L."/>
            <person name="Wei W."/>
            <person name="Wang X."/>
            <person name="Wang C."/>
            <person name="Yang T."/>
            <person name="Huo Q."/>
            <person name="Li W."/>
            <person name="Guo W."/>
            <person name="Chen H."/>
            <person name="Zhou L."/>
            <person name="Ni X."/>
            <person name="Tian J."/>
            <person name="Zhou Y."/>
            <person name="Sheng Y."/>
            <person name="Liu T."/>
            <person name="Pan Y."/>
            <person name="Xia L."/>
            <person name="Li J."/>
            <person name="Zhao F."/>
            <person name="Cao W."/>
        </authorList>
    </citation>
    <scope>NUCLEOTIDE SEQUENCE</scope>
    <source>
        <strain evidence="1">Hyas-2018</strain>
    </source>
</reference>
<dbReference type="Proteomes" id="UP000821845">
    <property type="component" value="Chromosome 2"/>
</dbReference>
<dbReference type="EMBL" id="CM023482">
    <property type="protein sequence ID" value="KAH6938115.1"/>
    <property type="molecule type" value="Genomic_DNA"/>
</dbReference>
<protein>
    <submittedName>
        <fullName evidence="1">Uncharacterized protein</fullName>
    </submittedName>
</protein>
<comment type="caution">
    <text evidence="1">The sequence shown here is derived from an EMBL/GenBank/DDBJ whole genome shotgun (WGS) entry which is preliminary data.</text>
</comment>
<proteinExistence type="predicted"/>
<sequence length="282" mass="31091">MAKSRSKEPLLVKFADGGNKKRTLYKNHEHRMWRDGEGLPYEQGALSQNGGAIPAVTWPDRRGDVHRVLPNCTHGLVVQPTKRLATAGITVRAAATPALGTLLSVDLSPTTERSTAGINKHDCVVSERSPSACTSSNTVSRPPPCALLTSGTEGQRLGPMDTTSGTSTITDVFIMAHRDVTKATRVTGIEPLLCSLSKRPIGRRRDVRSQILWQTVDKHREEPEKLWEYSLTADITERAAEASALFLMDKIANYKKKVALMNENLWVYSKEDAFEATRSKQP</sequence>
<keyword evidence="2" id="KW-1185">Reference proteome</keyword>
<evidence type="ECO:0000313" key="2">
    <source>
        <dbReference type="Proteomes" id="UP000821845"/>
    </source>
</evidence>
<name>A0ACB7SU32_HYAAI</name>